<evidence type="ECO:0000259" key="7">
    <source>
        <dbReference type="PROSITE" id="PS52004"/>
    </source>
</evidence>
<dbReference type="Pfam" id="PF00109">
    <property type="entry name" value="ketoacyl-synt"/>
    <property type="match status" value="1"/>
</dbReference>
<dbReference type="FunFam" id="3.40.47.10:FF:000019">
    <property type="entry name" value="Polyketide synthase type I"/>
    <property type="match status" value="1"/>
</dbReference>
<keyword evidence="3 8" id="KW-0808">Transferase</keyword>
<dbReference type="InterPro" id="IPR001227">
    <property type="entry name" value="Ac_transferase_dom_sf"/>
</dbReference>
<dbReference type="InterPro" id="IPR016035">
    <property type="entry name" value="Acyl_Trfase/lysoPLipase"/>
</dbReference>
<dbReference type="EC" id="2.3.1.41" evidence="8"/>
<dbReference type="PROSITE" id="PS00606">
    <property type="entry name" value="KS3_1"/>
    <property type="match status" value="1"/>
</dbReference>
<dbReference type="InterPro" id="IPR016036">
    <property type="entry name" value="Malonyl_transacylase_ACP-bd"/>
</dbReference>
<feature type="domain" description="Carrier" evidence="6">
    <location>
        <begin position="914"/>
        <end position="989"/>
    </location>
</feature>
<dbReference type="Gene3D" id="1.10.1200.10">
    <property type="entry name" value="ACP-like"/>
    <property type="match status" value="1"/>
</dbReference>
<dbReference type="InterPro" id="IPR014031">
    <property type="entry name" value="Ketoacyl_synth_C"/>
</dbReference>
<dbReference type="InterPro" id="IPR020806">
    <property type="entry name" value="PKS_PP-bd"/>
</dbReference>
<dbReference type="SUPFAM" id="SSF47336">
    <property type="entry name" value="ACP-like"/>
    <property type="match status" value="1"/>
</dbReference>
<dbReference type="Pfam" id="PF02801">
    <property type="entry name" value="Ketoacyl-synt_C"/>
    <property type="match status" value="1"/>
</dbReference>
<dbReference type="Gene3D" id="3.40.366.10">
    <property type="entry name" value="Malonyl-Coenzyme A Acyl Carrier Protein, domain 2"/>
    <property type="match status" value="1"/>
</dbReference>
<dbReference type="InterPro" id="IPR020841">
    <property type="entry name" value="PKS_Beta-ketoAc_synthase_dom"/>
</dbReference>
<evidence type="ECO:0000256" key="4">
    <source>
        <dbReference type="ARBA" id="ARBA00023268"/>
    </source>
</evidence>
<evidence type="ECO:0000256" key="1">
    <source>
        <dbReference type="ARBA" id="ARBA00022450"/>
    </source>
</evidence>
<dbReference type="Gene3D" id="3.40.47.10">
    <property type="match status" value="1"/>
</dbReference>
<dbReference type="SMART" id="SM00823">
    <property type="entry name" value="PKS_PP"/>
    <property type="match status" value="1"/>
</dbReference>
<evidence type="ECO:0000313" key="8">
    <source>
        <dbReference type="EMBL" id="VFA97776.1"/>
    </source>
</evidence>
<dbReference type="FunFam" id="3.40.366.10:FF:000002">
    <property type="entry name" value="Probable polyketide synthase 2"/>
    <property type="match status" value="1"/>
</dbReference>
<evidence type="ECO:0000256" key="3">
    <source>
        <dbReference type="ARBA" id="ARBA00022679"/>
    </source>
</evidence>
<dbReference type="Pfam" id="PF16197">
    <property type="entry name" value="KAsynt_C_assoc"/>
    <property type="match status" value="1"/>
</dbReference>
<evidence type="ECO:0000256" key="5">
    <source>
        <dbReference type="ARBA" id="ARBA00023315"/>
    </source>
</evidence>
<dbReference type="InterPro" id="IPR036736">
    <property type="entry name" value="ACP-like_sf"/>
</dbReference>
<evidence type="ECO:0000259" key="6">
    <source>
        <dbReference type="PROSITE" id="PS50075"/>
    </source>
</evidence>
<dbReference type="PROSITE" id="PS50075">
    <property type="entry name" value="CARRIER"/>
    <property type="match status" value="1"/>
</dbReference>
<gene>
    <name evidence="8" type="ORF">NCTC10797_01540</name>
</gene>
<keyword evidence="2" id="KW-0597">Phosphoprotein</keyword>
<name>A0A4U8VVV9_9NOCA</name>
<dbReference type="GO" id="GO:0006633">
    <property type="term" value="P:fatty acid biosynthetic process"/>
    <property type="evidence" value="ECO:0007669"/>
    <property type="project" value="InterPro"/>
</dbReference>
<proteinExistence type="predicted"/>
<dbReference type="InterPro" id="IPR032821">
    <property type="entry name" value="PKS_assoc"/>
</dbReference>
<dbReference type="InterPro" id="IPR014043">
    <property type="entry name" value="Acyl_transferase_dom"/>
</dbReference>
<dbReference type="Pfam" id="PF00698">
    <property type="entry name" value="Acyl_transf_1"/>
    <property type="match status" value="1"/>
</dbReference>
<dbReference type="SMART" id="SM00825">
    <property type="entry name" value="PKS_KS"/>
    <property type="match status" value="1"/>
</dbReference>
<dbReference type="AlphaFoldDB" id="A0A4U8VVV9"/>
<dbReference type="SUPFAM" id="SSF53901">
    <property type="entry name" value="Thiolase-like"/>
    <property type="match status" value="1"/>
</dbReference>
<dbReference type="InterPro" id="IPR014030">
    <property type="entry name" value="Ketoacyl_synth_N"/>
</dbReference>
<dbReference type="PANTHER" id="PTHR43775">
    <property type="entry name" value="FATTY ACID SYNTHASE"/>
    <property type="match status" value="1"/>
</dbReference>
<dbReference type="InterPro" id="IPR018201">
    <property type="entry name" value="Ketoacyl_synth_AS"/>
</dbReference>
<dbReference type="InterPro" id="IPR050091">
    <property type="entry name" value="PKS_NRPS_Biosynth_Enz"/>
</dbReference>
<dbReference type="SUPFAM" id="SSF55048">
    <property type="entry name" value="Probable ACP-binding domain of malonyl-CoA ACP transacylase"/>
    <property type="match status" value="1"/>
</dbReference>
<keyword evidence="5 8" id="KW-0012">Acyltransferase</keyword>
<keyword evidence="1" id="KW-0596">Phosphopantetheine</keyword>
<organism evidence="8 9">
    <name type="scientific">Nocardia cyriacigeorgica</name>
    <dbReference type="NCBI Taxonomy" id="135487"/>
    <lineage>
        <taxon>Bacteria</taxon>
        <taxon>Bacillati</taxon>
        <taxon>Actinomycetota</taxon>
        <taxon>Actinomycetes</taxon>
        <taxon>Mycobacteriales</taxon>
        <taxon>Nocardiaceae</taxon>
        <taxon>Nocardia</taxon>
    </lineage>
</organism>
<keyword evidence="4" id="KW-0511">Multifunctional enzyme</keyword>
<protein>
    <submittedName>
        <fullName evidence="8">Beta-ketoacyl-acyl-carrier-protein synthase I</fullName>
        <ecNumber evidence="8">2.3.1.41</ecNumber>
    </submittedName>
</protein>
<evidence type="ECO:0000313" key="9">
    <source>
        <dbReference type="Proteomes" id="UP000290439"/>
    </source>
</evidence>
<dbReference type="GO" id="GO:0004315">
    <property type="term" value="F:3-oxoacyl-[acyl-carrier-protein] synthase activity"/>
    <property type="evidence" value="ECO:0007669"/>
    <property type="project" value="UniProtKB-EC"/>
</dbReference>
<evidence type="ECO:0000256" key="2">
    <source>
        <dbReference type="ARBA" id="ARBA00022553"/>
    </source>
</evidence>
<dbReference type="SUPFAM" id="SSF52151">
    <property type="entry name" value="FabD/lysophospholipase-like"/>
    <property type="match status" value="1"/>
</dbReference>
<dbReference type="RefSeq" id="WP_130916577.1">
    <property type="nucleotide sequence ID" value="NZ_JADLPK010000002.1"/>
</dbReference>
<dbReference type="SMART" id="SM01294">
    <property type="entry name" value="PKS_PP_betabranch"/>
    <property type="match status" value="1"/>
</dbReference>
<dbReference type="InterPro" id="IPR016039">
    <property type="entry name" value="Thiolase-like"/>
</dbReference>
<accession>A0A4U8VVV9</accession>
<dbReference type="InterPro" id="IPR009081">
    <property type="entry name" value="PP-bd_ACP"/>
</dbReference>
<dbReference type="CDD" id="cd00833">
    <property type="entry name" value="PKS"/>
    <property type="match status" value="1"/>
</dbReference>
<reference evidence="8 9" key="1">
    <citation type="submission" date="2019-02" db="EMBL/GenBank/DDBJ databases">
        <authorList>
            <consortium name="Pathogen Informatics"/>
        </authorList>
    </citation>
    <scope>NUCLEOTIDE SEQUENCE [LARGE SCALE GENOMIC DNA]</scope>
    <source>
        <strain evidence="8 9">3012STDY6756504</strain>
    </source>
</reference>
<dbReference type="Pfam" id="PF00550">
    <property type="entry name" value="PP-binding"/>
    <property type="match status" value="1"/>
</dbReference>
<dbReference type="EMBL" id="LR215973">
    <property type="protein sequence ID" value="VFA97776.1"/>
    <property type="molecule type" value="Genomic_DNA"/>
</dbReference>
<dbReference type="PROSITE" id="PS52004">
    <property type="entry name" value="KS3_2"/>
    <property type="match status" value="1"/>
</dbReference>
<dbReference type="PANTHER" id="PTHR43775:SF37">
    <property type="entry name" value="SI:DKEY-61P9.11"/>
    <property type="match status" value="1"/>
</dbReference>
<dbReference type="SMART" id="SM00827">
    <property type="entry name" value="PKS_AT"/>
    <property type="match status" value="1"/>
</dbReference>
<sequence length="997" mass="105516">MNDADEQRYRTQLVKAASALRTMEAELARLRRQHSEPIAVIGMGCRFPGDADDPEEFWSLLRDGVDTVSERPGRTAGDQGATGAFLAAVDGFDGAFFGISPQEADALDPQHRLLLEVGWEALEDAGVVTERLAGSRTGVFTGLSGNDYLLLSARSGAMSGYTGTGTAHSFGAGRLSYLLGLRGPSLAVDTACSSSLVAVHLAIRSLRSGECSLALAGGVNLVLDESVTEMITDLQALSPDGRCRSFDARANGFVRGEGCGIVVLKRLSDALTDGDRVLAVLRGSAMNSDGRSAGLTAPNPVAQQDMLRQALADAQVAPSAIGYIETHGTGTALGDPVEIEALAEVFGGREPDSGRCVLGAVKTNIGHLEAAAGIAGLIKTVQALRHGEIPRNLHFSTLNPRISLTGTPFVIPTASVAWPEGEKPRIAGVSSFGMSGTNAHVVVAEAPTPVERVQPSEGPVLLPVSARSPAALAELATAYADRLRRGGDLHDIAYSAGARRDHHQFRTAVVGTSGLESAEQLDTFVRGGVPSPRAAVPPRLTYVFCGQGAQWIGMCRELQASVPVFRAALEECERLIARHTSISVLAELAAPEAESRLDRTEIAQPVLFACQIALTALLSSWGIRPDAVIGHSVGELAAAHVAGALSLAEAIRIVVARARTMERADSSGAMVAVALPPDELATVIDAGGTSVAVAAINDNNSVVLSGRADDVNATVDELRRRGIRHRWIPVGYAFHSPSTAPPAAELAKEFAVVECGPTGCPIYSSVRGDRVAGEELTAAYWTDNVRHPVRFAAAVHAAARDGQQIFLEIAPHSVLSGHIAQCLGAPAAVPTLRRKRPELRSMLEATAALYIAGYPVDFARLYPEPRPVVSLPHYRWQRTRHWLDTPVRPTEQINPARARWTDELTGLPADDRACVIEAAVRSDVATLLQLPSASDVPVDGKFMDLGLDSLMAVQLRHELAARTGLALPATLAFEHTTPRAVARYLSQVLAEDSEDSL</sequence>
<dbReference type="GO" id="GO:0031177">
    <property type="term" value="F:phosphopantetheine binding"/>
    <property type="evidence" value="ECO:0007669"/>
    <property type="project" value="InterPro"/>
</dbReference>
<dbReference type="InterPro" id="IPR006162">
    <property type="entry name" value="Ppantetheine_attach_site"/>
</dbReference>
<dbReference type="Proteomes" id="UP000290439">
    <property type="component" value="Chromosome"/>
</dbReference>
<dbReference type="GO" id="GO:0004312">
    <property type="term" value="F:fatty acid synthase activity"/>
    <property type="evidence" value="ECO:0007669"/>
    <property type="project" value="TreeGrafter"/>
</dbReference>
<dbReference type="Gene3D" id="3.30.70.3290">
    <property type="match status" value="1"/>
</dbReference>
<dbReference type="PROSITE" id="PS00012">
    <property type="entry name" value="PHOSPHOPANTETHEINE"/>
    <property type="match status" value="1"/>
</dbReference>
<feature type="domain" description="Ketosynthase family 3 (KS3)" evidence="7">
    <location>
        <begin position="35"/>
        <end position="445"/>
    </location>
</feature>